<feature type="compositionally biased region" description="Pro residues" evidence="1">
    <location>
        <begin position="141"/>
        <end position="150"/>
    </location>
</feature>
<feature type="compositionally biased region" description="Basic and acidic residues" evidence="1">
    <location>
        <begin position="168"/>
        <end position="182"/>
    </location>
</feature>
<evidence type="ECO:0000313" key="3">
    <source>
        <dbReference type="Proteomes" id="UP001222325"/>
    </source>
</evidence>
<feature type="compositionally biased region" description="Low complexity" evidence="1">
    <location>
        <begin position="186"/>
        <end position="200"/>
    </location>
</feature>
<feature type="region of interest" description="Disordered" evidence="1">
    <location>
        <begin position="135"/>
        <end position="266"/>
    </location>
</feature>
<organism evidence="2 3">
    <name type="scientific">Mycena belliarum</name>
    <dbReference type="NCBI Taxonomy" id="1033014"/>
    <lineage>
        <taxon>Eukaryota</taxon>
        <taxon>Fungi</taxon>
        <taxon>Dikarya</taxon>
        <taxon>Basidiomycota</taxon>
        <taxon>Agaricomycotina</taxon>
        <taxon>Agaricomycetes</taxon>
        <taxon>Agaricomycetidae</taxon>
        <taxon>Agaricales</taxon>
        <taxon>Marasmiineae</taxon>
        <taxon>Mycenaceae</taxon>
        <taxon>Mycena</taxon>
    </lineage>
</organism>
<evidence type="ECO:0000313" key="2">
    <source>
        <dbReference type="EMBL" id="KAJ7085717.1"/>
    </source>
</evidence>
<comment type="caution">
    <text evidence="2">The sequence shown here is derived from an EMBL/GenBank/DDBJ whole genome shotgun (WGS) entry which is preliminary data.</text>
</comment>
<feature type="compositionally biased region" description="Pro residues" evidence="1">
    <location>
        <begin position="246"/>
        <end position="257"/>
    </location>
</feature>
<dbReference type="EMBL" id="JARJCN010000033">
    <property type="protein sequence ID" value="KAJ7085717.1"/>
    <property type="molecule type" value="Genomic_DNA"/>
</dbReference>
<accession>A0AAD6U291</accession>
<protein>
    <submittedName>
        <fullName evidence="2">Uncharacterized protein</fullName>
    </submittedName>
</protein>
<evidence type="ECO:0000256" key="1">
    <source>
        <dbReference type="SAM" id="MobiDB-lite"/>
    </source>
</evidence>
<name>A0AAD6U291_9AGAR</name>
<reference evidence="2" key="1">
    <citation type="submission" date="2023-03" db="EMBL/GenBank/DDBJ databases">
        <title>Massive genome expansion in bonnet fungi (Mycena s.s.) driven by repeated elements and novel gene families across ecological guilds.</title>
        <authorList>
            <consortium name="Lawrence Berkeley National Laboratory"/>
            <person name="Harder C.B."/>
            <person name="Miyauchi S."/>
            <person name="Viragh M."/>
            <person name="Kuo A."/>
            <person name="Thoen E."/>
            <person name="Andreopoulos B."/>
            <person name="Lu D."/>
            <person name="Skrede I."/>
            <person name="Drula E."/>
            <person name="Henrissat B."/>
            <person name="Morin E."/>
            <person name="Kohler A."/>
            <person name="Barry K."/>
            <person name="LaButti K."/>
            <person name="Morin E."/>
            <person name="Salamov A."/>
            <person name="Lipzen A."/>
            <person name="Mereny Z."/>
            <person name="Hegedus B."/>
            <person name="Baldrian P."/>
            <person name="Stursova M."/>
            <person name="Weitz H."/>
            <person name="Taylor A."/>
            <person name="Grigoriev I.V."/>
            <person name="Nagy L.G."/>
            <person name="Martin F."/>
            <person name="Kauserud H."/>
        </authorList>
    </citation>
    <scope>NUCLEOTIDE SEQUENCE</scope>
    <source>
        <strain evidence="2">CBHHK173m</strain>
    </source>
</reference>
<feature type="region of interest" description="Disordered" evidence="1">
    <location>
        <begin position="289"/>
        <end position="321"/>
    </location>
</feature>
<gene>
    <name evidence="2" type="ORF">B0H15DRAFT_987844</name>
</gene>
<keyword evidence="3" id="KW-1185">Reference proteome</keyword>
<dbReference type="Proteomes" id="UP001222325">
    <property type="component" value="Unassembled WGS sequence"/>
</dbReference>
<dbReference type="AlphaFoldDB" id="A0AAD6U291"/>
<proteinExistence type="predicted"/>
<sequence length="321" mass="34821">MSTLVSIAHSLSPSGSFLSFNRLLVPPRSSIARHFAPPGTQKATYRVALRPTDALSAAYPCLLVLPPKLSRLAQVYIRHGPRQDSVSSATFPLDIALRRRSANALLHAVHTYLLLDAVLRRDCVMRQSIALVGRQLRPDRPPPTAYPSPRYPKVHASLPPPPPPSRQSRGDTDGIRGTEPHRPATSRRQPAAPASRSRLAFPPPPPVSSSAETPPKDVETGTSGPHPYAVLALPAEDDDDDEHRPSPSPPPPTPLPKGPQHEDQDVRAIWDASDSRAVVFCRFRPPSSPSFLSADGHIHADNGTPRHALRHPLGFDPPPPT</sequence>